<evidence type="ECO:0000259" key="8">
    <source>
        <dbReference type="PROSITE" id="PS51202"/>
    </source>
</evidence>
<evidence type="ECO:0000313" key="9">
    <source>
        <dbReference type="EMBL" id="TRO64109.1"/>
    </source>
</evidence>
<reference evidence="9 10" key="1">
    <citation type="submission" date="2019-06" db="EMBL/GenBank/DDBJ databases">
        <title>Gramella sabulilitoris sp. nov., isolated from a marine sand.</title>
        <authorList>
            <person name="Yoon J.-H."/>
        </authorList>
    </citation>
    <scope>NUCLEOTIDE SEQUENCE [LARGE SCALE GENOMIC DNA]</scope>
    <source>
        <strain evidence="9 10">HSMS-1</strain>
    </source>
</reference>
<evidence type="ECO:0000256" key="4">
    <source>
        <dbReference type="ARBA" id="ARBA00022737"/>
    </source>
</evidence>
<dbReference type="GO" id="GO:0008324">
    <property type="term" value="F:monoatomic cation transmembrane transporter activity"/>
    <property type="evidence" value="ECO:0007669"/>
    <property type="project" value="InterPro"/>
</dbReference>
<evidence type="ECO:0000313" key="10">
    <source>
        <dbReference type="Proteomes" id="UP000315131"/>
    </source>
</evidence>
<protein>
    <submittedName>
        <fullName evidence="9">SLC13 family permease</fullName>
    </submittedName>
</protein>
<dbReference type="PROSITE" id="PS01271">
    <property type="entry name" value="NA_SULFATE"/>
    <property type="match status" value="1"/>
</dbReference>
<dbReference type="InterPro" id="IPR031312">
    <property type="entry name" value="Na/sul_symport_CS"/>
</dbReference>
<dbReference type="PANTHER" id="PTHR43652">
    <property type="entry name" value="BASIC AMINO ACID ANTIPORTER YFCC-RELATED"/>
    <property type="match status" value="1"/>
</dbReference>
<comment type="subcellular location">
    <subcellularLocation>
        <location evidence="1">Membrane</location>
        <topology evidence="1">Multi-pass membrane protein</topology>
    </subcellularLocation>
</comment>
<dbReference type="Gene3D" id="3.30.70.1450">
    <property type="entry name" value="Regulator of K+ conductance, C-terminal domain"/>
    <property type="match status" value="2"/>
</dbReference>
<accession>A0A550HZF4</accession>
<dbReference type="GO" id="GO:0006813">
    <property type="term" value="P:potassium ion transport"/>
    <property type="evidence" value="ECO:0007669"/>
    <property type="project" value="InterPro"/>
</dbReference>
<dbReference type="InterPro" id="IPR036721">
    <property type="entry name" value="RCK_C_sf"/>
</dbReference>
<dbReference type="InterPro" id="IPR006037">
    <property type="entry name" value="RCK_C"/>
</dbReference>
<evidence type="ECO:0000256" key="6">
    <source>
        <dbReference type="ARBA" id="ARBA00023136"/>
    </source>
</evidence>
<keyword evidence="4" id="KW-0677">Repeat</keyword>
<evidence type="ECO:0000256" key="5">
    <source>
        <dbReference type="ARBA" id="ARBA00022989"/>
    </source>
</evidence>
<dbReference type="InterPro" id="IPR004680">
    <property type="entry name" value="Cit_transptr-like_dom"/>
</dbReference>
<organism evidence="9 10">
    <name type="scientific">Christiangramia sabulilitoris</name>
    <dbReference type="NCBI Taxonomy" id="2583991"/>
    <lineage>
        <taxon>Bacteria</taxon>
        <taxon>Pseudomonadati</taxon>
        <taxon>Bacteroidota</taxon>
        <taxon>Flavobacteriia</taxon>
        <taxon>Flavobacteriales</taxon>
        <taxon>Flavobacteriaceae</taxon>
        <taxon>Christiangramia</taxon>
    </lineage>
</organism>
<feature type="transmembrane region" description="Helical" evidence="7">
    <location>
        <begin position="171"/>
        <end position="193"/>
    </location>
</feature>
<dbReference type="SUPFAM" id="SSF116726">
    <property type="entry name" value="TrkA C-terminal domain-like"/>
    <property type="match status" value="2"/>
</dbReference>
<proteinExistence type="predicted"/>
<keyword evidence="5 7" id="KW-1133">Transmembrane helix</keyword>
<dbReference type="Pfam" id="PF03600">
    <property type="entry name" value="CitMHS"/>
    <property type="match status" value="1"/>
</dbReference>
<feature type="domain" description="RCK C-terminal" evidence="8">
    <location>
        <begin position="309"/>
        <end position="393"/>
    </location>
</feature>
<dbReference type="AlphaFoldDB" id="A0A550HZF4"/>
<evidence type="ECO:0000256" key="2">
    <source>
        <dbReference type="ARBA" id="ARBA00022448"/>
    </source>
</evidence>
<feature type="transmembrane region" description="Helical" evidence="7">
    <location>
        <begin position="89"/>
        <end position="122"/>
    </location>
</feature>
<evidence type="ECO:0000256" key="1">
    <source>
        <dbReference type="ARBA" id="ARBA00004141"/>
    </source>
</evidence>
<gene>
    <name evidence="9" type="ORF">FGM01_11420</name>
</gene>
<dbReference type="PROSITE" id="PS51202">
    <property type="entry name" value="RCK_C"/>
    <property type="match status" value="2"/>
</dbReference>
<dbReference type="EMBL" id="VHSF01000003">
    <property type="protein sequence ID" value="TRO64109.1"/>
    <property type="molecule type" value="Genomic_DNA"/>
</dbReference>
<dbReference type="OrthoDB" id="9765532at2"/>
<dbReference type="Pfam" id="PF02080">
    <property type="entry name" value="TrkA_C"/>
    <property type="match status" value="2"/>
</dbReference>
<keyword evidence="2" id="KW-0813">Transport</keyword>
<dbReference type="RefSeq" id="WP_143411306.1">
    <property type="nucleotide sequence ID" value="NZ_VHSF01000003.1"/>
</dbReference>
<feature type="transmembrane region" description="Helical" evidence="7">
    <location>
        <begin position="49"/>
        <end position="69"/>
    </location>
</feature>
<name>A0A550HZF4_9FLAO</name>
<sequence length="603" mass="66095">MELYLTVAIIIIGIILFVRDYFSIDTTSIVIMALFIVSGVLSPEEGFSGFNHPATITLGCMFVVSAAVFKSGLIDGLSAKLIKIARINYFFALVSLCVTSAVLSAFINDSAVVAILIPVALLVCREAGISPARLLIPISFSALFGGTCTLIGTSTNILVSSYAEKLGSEAFGMFEFSLAALCLLSIGMAYIFIVGPIMLPKRDSPNDAGLKKEAEKYMAEIELLEDSDDVDRSISESKLVNDYKVQILRIKRKHYRVYEINGETVLRENDLVRILVDPVNLAKLKVKKGLSVKGDKENVHIAEPKDTLTPNSTPPTEEKKIYEVMIPYGSELAGRSIKQINFRSTYYASVLAIRHRKETITEDVSQVVLREGDMMLLFASEKAISLLASEKLIVTLSEYQGRSVNYKKAIPALLIVIGVVSAAAFNITSILISAMIGSLLLVTLTILKPQEAYEAIEWKVIFMIAGVLSMGKALEKTGGSEIISQYIYESLGGLDPRWTLSLIFLFTFLSTNVLSSKAAAALMTPIVISLAAAMQVSEKPFLIGVMFACSLTFMTPVSYPVNTMVYAPGNYRFRDFIKFGTPLNFIIWIAASFVIPIFFPFEV</sequence>
<feature type="domain" description="RCK C-terminal" evidence="8">
    <location>
        <begin position="205"/>
        <end position="290"/>
    </location>
</feature>
<keyword evidence="6 7" id="KW-0472">Membrane</keyword>
<feature type="transmembrane region" description="Helical" evidence="7">
    <location>
        <begin position="579"/>
        <end position="601"/>
    </location>
</feature>
<evidence type="ECO:0000256" key="3">
    <source>
        <dbReference type="ARBA" id="ARBA00022692"/>
    </source>
</evidence>
<dbReference type="PANTHER" id="PTHR43652:SF2">
    <property type="entry name" value="BASIC AMINO ACID ANTIPORTER YFCC-RELATED"/>
    <property type="match status" value="1"/>
</dbReference>
<feature type="transmembrane region" description="Helical" evidence="7">
    <location>
        <begin position="541"/>
        <end position="559"/>
    </location>
</feature>
<feature type="transmembrane region" description="Helical" evidence="7">
    <location>
        <begin position="412"/>
        <end position="436"/>
    </location>
</feature>
<evidence type="ECO:0000256" key="7">
    <source>
        <dbReference type="SAM" id="Phobius"/>
    </source>
</evidence>
<keyword evidence="3 7" id="KW-0812">Transmembrane</keyword>
<feature type="transmembrane region" description="Helical" evidence="7">
    <location>
        <begin position="6"/>
        <end position="37"/>
    </location>
</feature>
<dbReference type="Proteomes" id="UP000315131">
    <property type="component" value="Unassembled WGS sequence"/>
</dbReference>
<dbReference type="InterPro" id="IPR051679">
    <property type="entry name" value="DASS-Related_Transporters"/>
</dbReference>
<keyword evidence="10" id="KW-1185">Reference proteome</keyword>
<comment type="caution">
    <text evidence="9">The sequence shown here is derived from an EMBL/GenBank/DDBJ whole genome shotgun (WGS) entry which is preliminary data.</text>
</comment>
<feature type="transmembrane region" description="Helical" evidence="7">
    <location>
        <begin position="134"/>
        <end position="159"/>
    </location>
</feature>
<dbReference type="GO" id="GO:0005886">
    <property type="term" value="C:plasma membrane"/>
    <property type="evidence" value="ECO:0007669"/>
    <property type="project" value="TreeGrafter"/>
</dbReference>